<evidence type="ECO:0000313" key="4">
    <source>
        <dbReference type="Proteomes" id="UP000024837"/>
    </source>
</evidence>
<dbReference type="Proteomes" id="UP000024837">
    <property type="component" value="Unassembled WGS sequence"/>
</dbReference>
<feature type="region of interest" description="Disordered" evidence="1">
    <location>
        <begin position="244"/>
        <end position="306"/>
    </location>
</feature>
<dbReference type="EMBL" id="KI966448">
    <property type="protein sequence ID" value="EWC44042.1"/>
    <property type="molecule type" value="Genomic_DNA"/>
</dbReference>
<evidence type="ECO:0000259" key="2">
    <source>
        <dbReference type="PROSITE" id="PS51840"/>
    </source>
</evidence>
<protein>
    <recommendedName>
        <fullName evidence="2">C2 NT-type domain-containing protein</fullName>
    </recommendedName>
</protein>
<accession>W7HVH5</accession>
<dbReference type="OrthoDB" id="3365224at2759"/>
<gene>
    <name evidence="3" type="ORF">DRE_01394</name>
</gene>
<dbReference type="Pfam" id="PF10358">
    <property type="entry name" value="NT-C2"/>
    <property type="match status" value="1"/>
</dbReference>
<dbReference type="InterPro" id="IPR019448">
    <property type="entry name" value="NT-C2"/>
</dbReference>
<dbReference type="PANTHER" id="PTHR21456:SF1">
    <property type="entry name" value="C2 NT-TYPE DOMAIN-CONTAINING PROTEIN"/>
    <property type="match status" value="1"/>
</dbReference>
<name>W7HVH5_9PEZI</name>
<feature type="compositionally biased region" description="Polar residues" evidence="1">
    <location>
        <begin position="251"/>
        <end position="263"/>
    </location>
</feature>
<evidence type="ECO:0000256" key="1">
    <source>
        <dbReference type="SAM" id="MobiDB-lite"/>
    </source>
</evidence>
<keyword evidence="4" id="KW-1185">Reference proteome</keyword>
<evidence type="ECO:0000313" key="3">
    <source>
        <dbReference type="EMBL" id="EWC44042.1"/>
    </source>
</evidence>
<sequence length="404" mass="44765">MASKMHSFVVPKSRRPRFNLKLQIHDLNNVPLVSGLAYVKWHIRDSPLAESRGRTSKIPIKEHRVSWGYLKELVIKMTVGRGGLLQPVYLDLEIIQEYSGRERIVLGTLELNIAEYVGRDRENRRYLMQASKINSTVQISTELKQISGDANFKVPDLRPAQVFSGIAGIAMGEQLQLDAETTSTQAAATYGTDISAITAHSRERDRIQDIYRKSLAASWQLQTSELNAVDCIEDIFIGGNGWADQDRHRQSTSTENTSHSSPTVDVESEASAHSPDFRASGYRSPSQKFSSWPPPGSDHPYKRSRSFHSDRQLVDLAVANSSALRSGSISVSRANAPRNGLLGGRPTPTSRALSIVDQLTPGIPAISEGLGHERITLGAPVSHHWHVAEIAEEDLREDFISWSL</sequence>
<reference evidence="3 4" key="1">
    <citation type="submission" date="2013-05" db="EMBL/GenBank/DDBJ databases">
        <title>Drechslerella stenobrocha genome reveals carnivorous origination and mechanical trapping mechanism of predatory fungi.</title>
        <authorList>
            <person name="Liu X."/>
            <person name="Zhang W."/>
            <person name="Liu K."/>
        </authorList>
    </citation>
    <scope>NUCLEOTIDE SEQUENCE [LARGE SCALE GENOMIC DNA]</scope>
    <source>
        <strain evidence="3 4">248</strain>
    </source>
</reference>
<feature type="domain" description="C2 NT-type" evidence="2">
    <location>
        <begin position="8"/>
        <end position="145"/>
    </location>
</feature>
<dbReference type="PANTHER" id="PTHR21456">
    <property type="entry name" value="FAMILY WITH SEQUENCE SIMILARITY 102"/>
    <property type="match status" value="1"/>
</dbReference>
<organism evidence="3 4">
    <name type="scientific">Drechslerella stenobrocha 248</name>
    <dbReference type="NCBI Taxonomy" id="1043628"/>
    <lineage>
        <taxon>Eukaryota</taxon>
        <taxon>Fungi</taxon>
        <taxon>Dikarya</taxon>
        <taxon>Ascomycota</taxon>
        <taxon>Pezizomycotina</taxon>
        <taxon>Orbiliomycetes</taxon>
        <taxon>Orbiliales</taxon>
        <taxon>Orbiliaceae</taxon>
        <taxon>Drechslerella</taxon>
    </lineage>
</organism>
<dbReference type="PROSITE" id="PS51840">
    <property type="entry name" value="C2_NT"/>
    <property type="match status" value="1"/>
</dbReference>
<dbReference type="InterPro" id="IPR039931">
    <property type="entry name" value="EEIG1/2-like"/>
</dbReference>
<dbReference type="HOGENOM" id="CLU_023134_1_0_1"/>
<dbReference type="AlphaFoldDB" id="W7HVH5"/>
<proteinExistence type="predicted"/>